<dbReference type="EMBL" id="PFMA01000049">
    <property type="protein sequence ID" value="PIY93362.1"/>
    <property type="molecule type" value="Genomic_DNA"/>
</dbReference>
<gene>
    <name evidence="2" type="ORF">COY69_02005</name>
</gene>
<feature type="transmembrane region" description="Helical" evidence="1">
    <location>
        <begin position="71"/>
        <end position="90"/>
    </location>
</feature>
<organism evidence="2 3">
    <name type="scientific">Candidatus Magasanikbacteria bacterium CG_4_10_14_0_8_um_filter_32_14</name>
    <dbReference type="NCBI Taxonomy" id="1974640"/>
    <lineage>
        <taxon>Bacteria</taxon>
        <taxon>Candidatus Magasanikiibacteriota</taxon>
    </lineage>
</organism>
<evidence type="ECO:0000313" key="2">
    <source>
        <dbReference type="EMBL" id="PIY93362.1"/>
    </source>
</evidence>
<proteinExistence type="predicted"/>
<keyword evidence="1" id="KW-0472">Membrane</keyword>
<dbReference type="Proteomes" id="UP000229449">
    <property type="component" value="Unassembled WGS sequence"/>
</dbReference>
<evidence type="ECO:0008006" key="4">
    <source>
        <dbReference type="Google" id="ProtNLM"/>
    </source>
</evidence>
<name>A0A2M7RA53_9BACT</name>
<feature type="transmembrane region" description="Helical" evidence="1">
    <location>
        <begin position="96"/>
        <end position="118"/>
    </location>
</feature>
<sequence length="131" mass="14783">MKKYYKIIMFSIMLLFVPTIVLAADSKEIFFLPEIVEEVLEIVNLVFAILAAVFAVKLAALSQGGDLEKTWNLMAMSAFAFAVVEVLGALKEFGLLQISGLTEIFELIFIILMTYTFYKTRKSLLKRVMGK</sequence>
<keyword evidence="1" id="KW-0812">Transmembrane</keyword>
<evidence type="ECO:0000256" key="1">
    <source>
        <dbReference type="SAM" id="Phobius"/>
    </source>
</evidence>
<evidence type="ECO:0000313" key="3">
    <source>
        <dbReference type="Proteomes" id="UP000229449"/>
    </source>
</evidence>
<dbReference type="AlphaFoldDB" id="A0A2M7RA53"/>
<accession>A0A2M7RA53</accession>
<protein>
    <recommendedName>
        <fullName evidence="4">DUF1622 domain-containing protein</fullName>
    </recommendedName>
</protein>
<reference evidence="3" key="1">
    <citation type="submission" date="2017-09" db="EMBL/GenBank/DDBJ databases">
        <title>Depth-based differentiation of microbial function through sediment-hosted aquifers and enrichment of novel symbionts in the deep terrestrial subsurface.</title>
        <authorList>
            <person name="Probst A.J."/>
            <person name="Ladd B."/>
            <person name="Jarett J.K."/>
            <person name="Geller-Mcgrath D.E."/>
            <person name="Sieber C.M.K."/>
            <person name="Emerson J.B."/>
            <person name="Anantharaman K."/>
            <person name="Thomas B.C."/>
            <person name="Malmstrom R."/>
            <person name="Stieglmeier M."/>
            <person name="Klingl A."/>
            <person name="Woyke T."/>
            <person name="Ryan C.M."/>
            <person name="Banfield J.F."/>
        </authorList>
    </citation>
    <scope>NUCLEOTIDE SEQUENCE [LARGE SCALE GENOMIC DNA]</scope>
</reference>
<keyword evidence="1" id="KW-1133">Transmembrane helix</keyword>
<feature type="transmembrane region" description="Helical" evidence="1">
    <location>
        <begin position="39"/>
        <end position="59"/>
    </location>
</feature>
<comment type="caution">
    <text evidence="2">The sequence shown here is derived from an EMBL/GenBank/DDBJ whole genome shotgun (WGS) entry which is preliminary data.</text>
</comment>